<dbReference type="PANTHER" id="PTHR48475">
    <property type="entry name" value="RIBONUCLEASE H"/>
    <property type="match status" value="1"/>
</dbReference>
<dbReference type="InterPro" id="IPR036397">
    <property type="entry name" value="RNaseH_sf"/>
</dbReference>
<gene>
    <name evidence="2" type="ORF">Scaly_0677600</name>
</gene>
<dbReference type="EMBL" id="JACGWM010000004">
    <property type="protein sequence ID" value="KAL0375600.1"/>
    <property type="molecule type" value="Genomic_DNA"/>
</dbReference>
<dbReference type="InterPro" id="IPR012337">
    <property type="entry name" value="RNaseH-like_sf"/>
</dbReference>
<dbReference type="InterPro" id="IPR002156">
    <property type="entry name" value="RNaseH_domain"/>
</dbReference>
<feature type="domain" description="RNase H type-1" evidence="1">
    <location>
        <begin position="33"/>
        <end position="114"/>
    </location>
</feature>
<dbReference type="PANTHER" id="PTHR48475:SF2">
    <property type="entry name" value="RIBONUCLEASE H"/>
    <property type="match status" value="1"/>
</dbReference>
<sequence length="116" mass="12690">MIIKAQALVDFISEMAGISLEDVSKIKKWLLHVDGSSTIQGSVAGIVITSTQGEDLEFAIKFGFKASNNEAKYKALVIGMKMAHKVGARHLVVYSDSQLIVKEVEGKHKAKEENMI</sequence>
<dbReference type="GO" id="GO:0004523">
    <property type="term" value="F:RNA-DNA hybrid ribonuclease activity"/>
    <property type="evidence" value="ECO:0007669"/>
    <property type="project" value="InterPro"/>
</dbReference>
<proteinExistence type="predicted"/>
<evidence type="ECO:0000313" key="2">
    <source>
        <dbReference type="EMBL" id="KAL0375600.1"/>
    </source>
</evidence>
<dbReference type="Gene3D" id="3.30.420.10">
    <property type="entry name" value="Ribonuclease H-like superfamily/Ribonuclease H"/>
    <property type="match status" value="1"/>
</dbReference>
<name>A0AAW2R632_9LAMI</name>
<protein>
    <recommendedName>
        <fullName evidence="1">RNase H type-1 domain-containing protein</fullName>
    </recommendedName>
</protein>
<reference evidence="2" key="2">
    <citation type="journal article" date="2024" name="Plant">
        <title>Genomic evolution and insights into agronomic trait innovations of Sesamum species.</title>
        <authorList>
            <person name="Miao H."/>
            <person name="Wang L."/>
            <person name="Qu L."/>
            <person name="Liu H."/>
            <person name="Sun Y."/>
            <person name="Le M."/>
            <person name="Wang Q."/>
            <person name="Wei S."/>
            <person name="Zheng Y."/>
            <person name="Lin W."/>
            <person name="Duan Y."/>
            <person name="Cao H."/>
            <person name="Xiong S."/>
            <person name="Wang X."/>
            <person name="Wei L."/>
            <person name="Li C."/>
            <person name="Ma Q."/>
            <person name="Ju M."/>
            <person name="Zhao R."/>
            <person name="Li G."/>
            <person name="Mu C."/>
            <person name="Tian Q."/>
            <person name="Mei H."/>
            <person name="Zhang T."/>
            <person name="Gao T."/>
            <person name="Zhang H."/>
        </authorList>
    </citation>
    <scope>NUCLEOTIDE SEQUENCE</scope>
    <source>
        <strain evidence="2">KEN8</strain>
    </source>
</reference>
<accession>A0AAW2R632</accession>
<dbReference type="Pfam" id="PF13456">
    <property type="entry name" value="RVT_3"/>
    <property type="match status" value="1"/>
</dbReference>
<dbReference type="AlphaFoldDB" id="A0AAW2R632"/>
<dbReference type="GO" id="GO:0003676">
    <property type="term" value="F:nucleic acid binding"/>
    <property type="evidence" value="ECO:0007669"/>
    <property type="project" value="InterPro"/>
</dbReference>
<reference evidence="2" key="1">
    <citation type="submission" date="2020-06" db="EMBL/GenBank/DDBJ databases">
        <authorList>
            <person name="Li T."/>
            <person name="Hu X."/>
            <person name="Zhang T."/>
            <person name="Song X."/>
            <person name="Zhang H."/>
            <person name="Dai N."/>
            <person name="Sheng W."/>
            <person name="Hou X."/>
            <person name="Wei L."/>
        </authorList>
    </citation>
    <scope>NUCLEOTIDE SEQUENCE</scope>
    <source>
        <strain evidence="2">KEN8</strain>
        <tissue evidence="2">Leaf</tissue>
    </source>
</reference>
<dbReference type="SUPFAM" id="SSF53098">
    <property type="entry name" value="Ribonuclease H-like"/>
    <property type="match status" value="1"/>
</dbReference>
<organism evidence="2">
    <name type="scientific">Sesamum calycinum</name>
    <dbReference type="NCBI Taxonomy" id="2727403"/>
    <lineage>
        <taxon>Eukaryota</taxon>
        <taxon>Viridiplantae</taxon>
        <taxon>Streptophyta</taxon>
        <taxon>Embryophyta</taxon>
        <taxon>Tracheophyta</taxon>
        <taxon>Spermatophyta</taxon>
        <taxon>Magnoliopsida</taxon>
        <taxon>eudicotyledons</taxon>
        <taxon>Gunneridae</taxon>
        <taxon>Pentapetalae</taxon>
        <taxon>asterids</taxon>
        <taxon>lamiids</taxon>
        <taxon>Lamiales</taxon>
        <taxon>Pedaliaceae</taxon>
        <taxon>Sesamum</taxon>
    </lineage>
</organism>
<evidence type="ECO:0000259" key="1">
    <source>
        <dbReference type="Pfam" id="PF13456"/>
    </source>
</evidence>
<comment type="caution">
    <text evidence="2">The sequence shown here is derived from an EMBL/GenBank/DDBJ whole genome shotgun (WGS) entry which is preliminary data.</text>
</comment>